<dbReference type="Pfam" id="PF00628">
    <property type="entry name" value="PHD"/>
    <property type="match status" value="1"/>
</dbReference>
<evidence type="ECO:0000256" key="1">
    <source>
        <dbReference type="ARBA" id="ARBA00022723"/>
    </source>
</evidence>
<feature type="compositionally biased region" description="Basic and acidic residues" evidence="4">
    <location>
        <begin position="355"/>
        <end position="376"/>
    </location>
</feature>
<feature type="compositionally biased region" description="Polar residues" evidence="4">
    <location>
        <begin position="833"/>
        <end position="843"/>
    </location>
</feature>
<dbReference type="SUPFAM" id="SSF57903">
    <property type="entry name" value="FYVE/PHD zinc finger"/>
    <property type="match status" value="1"/>
</dbReference>
<keyword evidence="3" id="KW-0862">Zinc</keyword>
<dbReference type="AlphaFoldDB" id="A0A8H3PFB7"/>
<dbReference type="InterPro" id="IPR028938">
    <property type="entry name" value="Rsf1-like"/>
</dbReference>
<feature type="compositionally biased region" description="Polar residues" evidence="4">
    <location>
        <begin position="738"/>
        <end position="751"/>
    </location>
</feature>
<feature type="compositionally biased region" description="Pro residues" evidence="4">
    <location>
        <begin position="752"/>
        <end position="764"/>
    </location>
</feature>
<dbReference type="GO" id="GO:0006355">
    <property type="term" value="P:regulation of DNA-templated transcription"/>
    <property type="evidence" value="ECO:0007669"/>
    <property type="project" value="InterPro"/>
</dbReference>
<dbReference type="InterPro" id="IPR019787">
    <property type="entry name" value="Znf_PHD-finger"/>
</dbReference>
<proteinExistence type="predicted"/>
<gene>
    <name evidence="6" type="ORF">ALECFALPRED_008079</name>
</gene>
<dbReference type="InterPro" id="IPR001965">
    <property type="entry name" value="Znf_PHD"/>
</dbReference>
<evidence type="ECO:0000259" key="5">
    <source>
        <dbReference type="SMART" id="SM00249"/>
    </source>
</evidence>
<evidence type="ECO:0000313" key="7">
    <source>
        <dbReference type="Proteomes" id="UP000664203"/>
    </source>
</evidence>
<dbReference type="PANTHER" id="PTHR14296:SF3">
    <property type="entry name" value="DIKAR, ISOFORM F"/>
    <property type="match status" value="1"/>
</dbReference>
<dbReference type="Gene3D" id="3.30.40.10">
    <property type="entry name" value="Zinc/RING finger domain, C3HC4 (zinc finger)"/>
    <property type="match status" value="1"/>
</dbReference>
<feature type="compositionally biased region" description="Polar residues" evidence="4">
    <location>
        <begin position="628"/>
        <end position="638"/>
    </location>
</feature>
<evidence type="ECO:0000256" key="4">
    <source>
        <dbReference type="SAM" id="MobiDB-lite"/>
    </source>
</evidence>
<dbReference type="GO" id="GO:0008270">
    <property type="term" value="F:zinc ion binding"/>
    <property type="evidence" value="ECO:0007669"/>
    <property type="project" value="UniProtKB-KW"/>
</dbReference>
<keyword evidence="2" id="KW-0863">Zinc-finger</keyword>
<feature type="compositionally biased region" description="Polar residues" evidence="4">
    <location>
        <begin position="767"/>
        <end position="779"/>
    </location>
</feature>
<dbReference type="PROSITE" id="PS01359">
    <property type="entry name" value="ZF_PHD_1"/>
    <property type="match status" value="1"/>
</dbReference>
<feature type="region of interest" description="Disordered" evidence="4">
    <location>
        <begin position="181"/>
        <end position="247"/>
    </location>
</feature>
<comment type="caution">
    <text evidence="6">The sequence shown here is derived from an EMBL/GenBank/DDBJ whole genome shotgun (WGS) entry which is preliminary data.</text>
</comment>
<accession>A0A8H3PFB7</accession>
<dbReference type="SMART" id="SM00249">
    <property type="entry name" value="PHD"/>
    <property type="match status" value="1"/>
</dbReference>
<feature type="compositionally biased region" description="Basic and acidic residues" evidence="4">
    <location>
        <begin position="295"/>
        <end position="310"/>
    </location>
</feature>
<feature type="region of interest" description="Disordered" evidence="4">
    <location>
        <begin position="295"/>
        <end position="376"/>
    </location>
</feature>
<dbReference type="OrthoDB" id="303107at2759"/>
<dbReference type="EMBL" id="CAJPDR010000548">
    <property type="protein sequence ID" value="CAF9939363.1"/>
    <property type="molecule type" value="Genomic_DNA"/>
</dbReference>
<feature type="compositionally biased region" description="Basic and acidic residues" evidence="4">
    <location>
        <begin position="323"/>
        <end position="348"/>
    </location>
</feature>
<feature type="region of interest" description="Disordered" evidence="4">
    <location>
        <begin position="494"/>
        <end position="852"/>
    </location>
</feature>
<dbReference type="PANTHER" id="PTHR14296">
    <property type="entry name" value="REMODELING AND SPACING FACTOR 1"/>
    <property type="match status" value="1"/>
</dbReference>
<keyword evidence="1" id="KW-0479">Metal-binding</keyword>
<feature type="compositionally biased region" description="Polar residues" evidence="4">
    <location>
        <begin position="793"/>
        <end position="808"/>
    </location>
</feature>
<evidence type="ECO:0000256" key="2">
    <source>
        <dbReference type="ARBA" id="ARBA00022771"/>
    </source>
</evidence>
<dbReference type="Proteomes" id="UP000664203">
    <property type="component" value="Unassembled WGS sequence"/>
</dbReference>
<evidence type="ECO:0000256" key="3">
    <source>
        <dbReference type="ARBA" id="ARBA00022833"/>
    </source>
</evidence>
<feature type="domain" description="Zinc finger PHD-type" evidence="5">
    <location>
        <begin position="436"/>
        <end position="488"/>
    </location>
</feature>
<feature type="compositionally biased region" description="Basic residues" evidence="4">
    <location>
        <begin position="198"/>
        <end position="216"/>
    </location>
</feature>
<feature type="compositionally biased region" description="Polar residues" evidence="4">
    <location>
        <begin position="579"/>
        <end position="600"/>
    </location>
</feature>
<dbReference type="InterPro" id="IPR019786">
    <property type="entry name" value="Zinc_finger_PHD-type_CS"/>
</dbReference>
<reference evidence="6" key="1">
    <citation type="submission" date="2021-03" db="EMBL/GenBank/DDBJ databases">
        <authorList>
            <person name="Tagirdzhanova G."/>
        </authorList>
    </citation>
    <scope>NUCLEOTIDE SEQUENCE</scope>
</reference>
<dbReference type="GO" id="GO:0031213">
    <property type="term" value="C:RSF complex"/>
    <property type="evidence" value="ECO:0007669"/>
    <property type="project" value="InterPro"/>
</dbReference>
<feature type="compositionally biased region" description="Acidic residues" evidence="4">
    <location>
        <begin position="227"/>
        <end position="246"/>
    </location>
</feature>
<feature type="compositionally biased region" description="Polar residues" evidence="4">
    <location>
        <begin position="694"/>
        <end position="712"/>
    </location>
</feature>
<dbReference type="InterPro" id="IPR011011">
    <property type="entry name" value="Znf_FYVE_PHD"/>
</dbReference>
<feature type="compositionally biased region" description="Pro residues" evidence="4">
    <location>
        <begin position="609"/>
        <end position="622"/>
    </location>
</feature>
<dbReference type="InterPro" id="IPR013083">
    <property type="entry name" value="Znf_RING/FYVE/PHD"/>
</dbReference>
<name>A0A8H3PFB7_9LECA</name>
<protein>
    <recommendedName>
        <fullName evidence="5">Zinc finger PHD-type domain-containing protein</fullName>
    </recommendedName>
</protein>
<feature type="compositionally biased region" description="Basic and acidic residues" evidence="4">
    <location>
        <begin position="551"/>
        <end position="560"/>
    </location>
</feature>
<sequence>MGSRKRGRDEMESSEAAPEISMLDKLRNTWELANLMQYIYIFGKAVKIDEDLTIEDLETECLKPEPSQVLSDIGLALLKYVSSHRGLTPEIFDEYTRRQYVAKAPNRNPFGIEEEPQRFAEFDVFLKLKVLVQLSQWTLINADRMRERLPEAKDNEQTQWRIEEVGYDKHERYYFVLDDNRLYRRTDPPPPPPPAPKAKAKSKKGKAAARASKRRKTIELGGSANDADNDTPAEDGEAGANEEDDSFGGRKWECIAITLDQYQGFLESIQNSRDPDEKDLHRRIKEEVWPVIEKAEDSQARKKQKQERELMNMQKLATAKRSSRLEAKMERERQEQEVAEAERKRKADLTAAKQNQEKQKRMEEDRESRMMTREQRLKEREYKRILQEEELANLSEENKKVEAGEAKKSERHLKTEIEKRKKELAALAEDDEWIFDCSKCGVHGTNLDDGSHSVACEKCNVWQHSACLGFSQADAEKDDFHFICQDCKRREEDAKKPKIPSLKFHVGSSSSPPQQKPKMDVPGANQGKKRKSSEERSQFPPSKKFRPVDSNNHHPPDSNHPRAPRNGQNGMHAAVMNGPTLSPQGQLPRQSIYAGNQEESFFTRRAYPDAPPPGLRSPPGPPAYANGYKNQVSPQNGYVPQLPPQAFQPPYANGAIQGSHQPHNVGWSARYTPPPQQSQHAQAPGPPPPSQNPFTNSFDRQRPSSSHSTHNVPSPIKNGPSLSPRQHSPPLYEPPHRQSPQYQTPHTNGAPPNQPLPATGPPAFSPMKQQSPPAASKTMNPPPSSSPVAHQPPLQNNAPSSPGLSPTKHSPPRAAPGHGVAGTPAVIPPVAQLSPSPMQQSLNAALKSATPE</sequence>
<keyword evidence="7" id="KW-1185">Reference proteome</keyword>
<evidence type="ECO:0000313" key="6">
    <source>
        <dbReference type="EMBL" id="CAF9939363.1"/>
    </source>
</evidence>
<organism evidence="6 7">
    <name type="scientific">Alectoria fallacina</name>
    <dbReference type="NCBI Taxonomy" id="1903189"/>
    <lineage>
        <taxon>Eukaryota</taxon>
        <taxon>Fungi</taxon>
        <taxon>Dikarya</taxon>
        <taxon>Ascomycota</taxon>
        <taxon>Pezizomycotina</taxon>
        <taxon>Lecanoromycetes</taxon>
        <taxon>OSLEUM clade</taxon>
        <taxon>Lecanoromycetidae</taxon>
        <taxon>Lecanorales</taxon>
        <taxon>Lecanorineae</taxon>
        <taxon>Parmeliaceae</taxon>
        <taxon>Alectoria</taxon>
    </lineage>
</organism>